<dbReference type="PROSITE" id="PS51257">
    <property type="entry name" value="PROKAR_LIPOPROTEIN"/>
    <property type="match status" value="1"/>
</dbReference>
<evidence type="ECO:0000313" key="5">
    <source>
        <dbReference type="Proteomes" id="UP000610558"/>
    </source>
</evidence>
<dbReference type="SUPFAM" id="SSF50630">
    <property type="entry name" value="Acid proteases"/>
    <property type="match status" value="1"/>
</dbReference>
<organism evidence="4 5">
    <name type="scientific">Spongiibacter pelagi</name>
    <dbReference type="NCBI Taxonomy" id="2760804"/>
    <lineage>
        <taxon>Bacteria</taxon>
        <taxon>Pseudomonadati</taxon>
        <taxon>Pseudomonadota</taxon>
        <taxon>Gammaproteobacteria</taxon>
        <taxon>Cellvibrionales</taxon>
        <taxon>Spongiibacteraceae</taxon>
        <taxon>Spongiibacter</taxon>
    </lineage>
</organism>
<dbReference type="AlphaFoldDB" id="A0A927BYU1"/>
<sequence>MKIIALGMTLLLTSLAACASNKDIATRPIFGTSEYVYIEEFDQCFLAKIDTGAGSASINAINIKLDEGPKADDDMVSFDLVLPDGSLKPYSLPVSKYVLVKRRAADIGKDGRAYNRRPSVDLHLNIGGTTHLTSVNLADRRSFSKAMLIGHGPLKAFHALVDVADEKVQGNCAKSEPSEPEHDQQNEQADTTNTDENAS</sequence>
<feature type="compositionally biased region" description="Basic and acidic residues" evidence="1">
    <location>
        <begin position="176"/>
        <end position="185"/>
    </location>
</feature>
<keyword evidence="4" id="KW-0378">Hydrolase</keyword>
<reference evidence="4" key="1">
    <citation type="submission" date="2020-09" db="EMBL/GenBank/DDBJ databases">
        <authorList>
            <person name="Yoon J.-W."/>
        </authorList>
    </citation>
    <scope>NUCLEOTIDE SEQUENCE</scope>
    <source>
        <strain evidence="4">KMU-158</strain>
    </source>
</reference>
<evidence type="ECO:0000256" key="1">
    <source>
        <dbReference type="SAM" id="MobiDB-lite"/>
    </source>
</evidence>
<keyword evidence="2" id="KW-0732">Signal</keyword>
<feature type="domain" description="Retropepsin-like aspartic endopeptidase" evidence="3">
    <location>
        <begin position="29"/>
        <end position="169"/>
    </location>
</feature>
<protein>
    <submittedName>
        <fullName evidence="4">ATP-dependent zinc protease</fullName>
    </submittedName>
</protein>
<dbReference type="Gene3D" id="2.40.70.10">
    <property type="entry name" value="Acid Proteases"/>
    <property type="match status" value="1"/>
</dbReference>
<keyword evidence="4" id="KW-0645">Protease</keyword>
<feature type="compositionally biased region" description="Polar residues" evidence="1">
    <location>
        <begin position="186"/>
        <end position="199"/>
    </location>
</feature>
<evidence type="ECO:0000313" key="4">
    <source>
        <dbReference type="EMBL" id="MBD2857544.1"/>
    </source>
</evidence>
<gene>
    <name evidence="4" type="ORF">IB286_00895</name>
</gene>
<dbReference type="InterPro" id="IPR008503">
    <property type="entry name" value="Asp_endopeptidase"/>
</dbReference>
<feature type="chain" id="PRO_5037182707" evidence="2">
    <location>
        <begin position="20"/>
        <end position="199"/>
    </location>
</feature>
<dbReference type="GO" id="GO:0008233">
    <property type="term" value="F:peptidase activity"/>
    <property type="evidence" value="ECO:0007669"/>
    <property type="project" value="UniProtKB-KW"/>
</dbReference>
<dbReference type="PANTHER" id="PTHR38037:SF2">
    <property type="entry name" value="ATP-DEPENDENT ZINC PROTEASE DOMAIN-CONTAINING PROTEIN-RELATED"/>
    <property type="match status" value="1"/>
</dbReference>
<feature type="signal peptide" evidence="2">
    <location>
        <begin position="1"/>
        <end position="19"/>
    </location>
</feature>
<dbReference type="RefSeq" id="WP_190761779.1">
    <property type="nucleotide sequence ID" value="NZ_JACXLD010000001.1"/>
</dbReference>
<dbReference type="EMBL" id="JACXLD010000001">
    <property type="protein sequence ID" value="MBD2857544.1"/>
    <property type="molecule type" value="Genomic_DNA"/>
</dbReference>
<name>A0A927BYU1_9GAMM</name>
<evidence type="ECO:0000259" key="3">
    <source>
        <dbReference type="Pfam" id="PF05618"/>
    </source>
</evidence>
<feature type="region of interest" description="Disordered" evidence="1">
    <location>
        <begin position="169"/>
        <end position="199"/>
    </location>
</feature>
<dbReference type="GO" id="GO:0006508">
    <property type="term" value="P:proteolysis"/>
    <property type="evidence" value="ECO:0007669"/>
    <property type="project" value="UniProtKB-KW"/>
</dbReference>
<comment type="caution">
    <text evidence="4">The sequence shown here is derived from an EMBL/GenBank/DDBJ whole genome shotgun (WGS) entry which is preliminary data.</text>
</comment>
<dbReference type="Proteomes" id="UP000610558">
    <property type="component" value="Unassembled WGS sequence"/>
</dbReference>
<dbReference type="InterPro" id="IPR021109">
    <property type="entry name" value="Peptidase_aspartic_dom_sf"/>
</dbReference>
<dbReference type="PANTHER" id="PTHR38037">
    <property type="entry name" value="ZN_PROTEASE DOMAIN-CONTAINING PROTEIN"/>
    <property type="match status" value="1"/>
</dbReference>
<keyword evidence="5" id="KW-1185">Reference proteome</keyword>
<accession>A0A927BYU1</accession>
<proteinExistence type="predicted"/>
<dbReference type="Pfam" id="PF05618">
    <property type="entry name" value="Zn_protease"/>
    <property type="match status" value="1"/>
</dbReference>
<evidence type="ECO:0000256" key="2">
    <source>
        <dbReference type="SAM" id="SignalP"/>
    </source>
</evidence>